<gene>
    <name evidence="3" type="ORF">ATEG_01989</name>
</gene>
<dbReference type="Proteomes" id="UP000007963">
    <property type="component" value="Unassembled WGS sequence"/>
</dbReference>
<comment type="similarity">
    <text evidence="1">Belongs to the OBAP family.</text>
</comment>
<dbReference type="Pfam" id="PF06884">
    <property type="entry name" value="DUF1264"/>
    <property type="match status" value="1"/>
</dbReference>
<dbReference type="InterPro" id="IPR010686">
    <property type="entry name" value="OBAP-like"/>
</dbReference>
<evidence type="ECO:0000313" key="4">
    <source>
        <dbReference type="Proteomes" id="UP000007963"/>
    </source>
</evidence>
<feature type="compositionally biased region" description="Basic and acidic residues" evidence="2">
    <location>
        <begin position="197"/>
        <end position="232"/>
    </location>
</feature>
<reference evidence="4" key="1">
    <citation type="submission" date="2005-09" db="EMBL/GenBank/DDBJ databases">
        <title>Annotation of the Aspergillus terreus NIH2624 genome.</title>
        <authorList>
            <person name="Birren B.W."/>
            <person name="Lander E.S."/>
            <person name="Galagan J.E."/>
            <person name="Nusbaum C."/>
            <person name="Devon K."/>
            <person name="Henn M."/>
            <person name="Ma L.-J."/>
            <person name="Jaffe D.B."/>
            <person name="Butler J."/>
            <person name="Alvarez P."/>
            <person name="Gnerre S."/>
            <person name="Grabherr M."/>
            <person name="Kleber M."/>
            <person name="Mauceli E.W."/>
            <person name="Brockman W."/>
            <person name="Rounsley S."/>
            <person name="Young S.K."/>
            <person name="LaButti K."/>
            <person name="Pushparaj V."/>
            <person name="DeCaprio D."/>
            <person name="Crawford M."/>
            <person name="Koehrsen M."/>
            <person name="Engels R."/>
            <person name="Montgomery P."/>
            <person name="Pearson M."/>
            <person name="Howarth C."/>
            <person name="Larson L."/>
            <person name="Luoma S."/>
            <person name="White J."/>
            <person name="Alvarado L."/>
            <person name="Kodira C.D."/>
            <person name="Zeng Q."/>
            <person name="Oleary S."/>
            <person name="Yandava C."/>
            <person name="Denning D.W."/>
            <person name="Nierman W.C."/>
            <person name="Milne T."/>
            <person name="Madden K."/>
        </authorList>
    </citation>
    <scope>NUCLEOTIDE SEQUENCE [LARGE SCALE GENOMIC DNA]</scope>
    <source>
        <strain evidence="4">NIH 2624 / FGSC A1156</strain>
    </source>
</reference>
<proteinExistence type="inferred from homology"/>
<organism evidence="3 4">
    <name type="scientific">Aspergillus terreus (strain NIH 2624 / FGSC A1156)</name>
    <dbReference type="NCBI Taxonomy" id="341663"/>
    <lineage>
        <taxon>Eukaryota</taxon>
        <taxon>Fungi</taxon>
        <taxon>Dikarya</taxon>
        <taxon>Ascomycota</taxon>
        <taxon>Pezizomycotina</taxon>
        <taxon>Eurotiomycetes</taxon>
        <taxon>Eurotiomycetidae</taxon>
        <taxon>Eurotiales</taxon>
        <taxon>Aspergillaceae</taxon>
        <taxon>Aspergillus</taxon>
        <taxon>Aspergillus subgen. Circumdati</taxon>
    </lineage>
</organism>
<evidence type="ECO:0000313" key="3">
    <source>
        <dbReference type="EMBL" id="EAU36951.1"/>
    </source>
</evidence>
<evidence type="ECO:0008006" key="5">
    <source>
        <dbReference type="Google" id="ProtNLM"/>
    </source>
</evidence>
<evidence type="ECO:0000256" key="1">
    <source>
        <dbReference type="ARBA" id="ARBA00009740"/>
    </source>
</evidence>
<feature type="region of interest" description="Disordered" evidence="2">
    <location>
        <begin position="189"/>
        <end position="232"/>
    </location>
</feature>
<dbReference type="EMBL" id="CH476596">
    <property type="protein sequence ID" value="EAU36951.1"/>
    <property type="molecule type" value="Genomic_DNA"/>
</dbReference>
<dbReference type="GeneID" id="4316493"/>
<dbReference type="OMA" id="RHVEAHH"/>
<dbReference type="HOGENOM" id="CLU_071931_2_1_1"/>
<name>Q0CWE5_ASPTN</name>
<dbReference type="RefSeq" id="XP_001211167.1">
    <property type="nucleotide sequence ID" value="XM_001211167.1"/>
</dbReference>
<dbReference type="VEuPathDB" id="FungiDB:ATEG_01989"/>
<dbReference type="OrthoDB" id="1901244at2759"/>
<dbReference type="eggNOG" id="ENOG502QR3B">
    <property type="taxonomic scope" value="Eukaryota"/>
</dbReference>
<protein>
    <recommendedName>
        <fullName evidence="5">DUF1264 domain protein</fullName>
    </recommendedName>
</protein>
<sequence>MSDIPTDNNNVPGDPRTAKSRVLEGGASMVQDFTPTQQICAHLNAFHVYADDPTRCVEANHYCAHVTEGKILPHLRQCLLYDSTKPNARLLGVEYMITPRLFQTLPPEERKLWHTHEYEVKSGMLIMPAPALVPDAAWDAAETAEMRDIIPLYGKTYHFWQVDRGDQVPLGPPQLMGSFTSDERVRMAHPGGLDGLCQERNERFGTDHRVKAEKRRDIESPETHPDADAMWK</sequence>
<dbReference type="PANTHER" id="PTHR31360">
    <property type="match status" value="1"/>
</dbReference>
<evidence type="ECO:0000256" key="2">
    <source>
        <dbReference type="SAM" id="MobiDB-lite"/>
    </source>
</evidence>
<accession>Q0CWE5</accession>
<dbReference type="AlphaFoldDB" id="Q0CWE5"/>
<dbReference type="PANTHER" id="PTHR31360:SF0">
    <property type="entry name" value="OIL BODY-ASSOCIATED PROTEIN 1B"/>
    <property type="match status" value="1"/>
</dbReference>
<dbReference type="STRING" id="341663.Q0CWE5"/>